<evidence type="ECO:0000256" key="1">
    <source>
        <dbReference type="SAM" id="MobiDB-lite"/>
    </source>
</evidence>
<reference evidence="4" key="1">
    <citation type="submission" date="2018-10" db="EMBL/GenBank/DDBJ databases">
        <title>Effector identification in a new, highly contiguous assembly of the strawberry crown rot pathogen Phytophthora cactorum.</title>
        <authorList>
            <person name="Armitage A.D."/>
            <person name="Nellist C.F."/>
            <person name="Bates H."/>
            <person name="Vickerstaff R.J."/>
            <person name="Harrison R.J."/>
        </authorList>
    </citation>
    <scope>NUCLEOTIDE SEQUENCE</scope>
    <source>
        <strain evidence="2">15-7</strain>
        <strain evidence="3">4032</strain>
        <strain evidence="4">4040</strain>
        <strain evidence="5">P415</strain>
    </source>
</reference>
<feature type="region of interest" description="Disordered" evidence="1">
    <location>
        <begin position="1"/>
        <end position="40"/>
    </location>
</feature>
<comment type="caution">
    <text evidence="4">The sequence shown here is derived from an EMBL/GenBank/DDBJ whole genome shotgun (WGS) entry which is preliminary data.</text>
</comment>
<dbReference type="EMBL" id="RCMI01000943">
    <property type="protein sequence ID" value="KAG2893725.1"/>
    <property type="molecule type" value="Genomic_DNA"/>
</dbReference>
<dbReference type="Gene3D" id="1.25.40.570">
    <property type="match status" value="1"/>
</dbReference>
<dbReference type="PANTHER" id="PTHR10678">
    <property type="entry name" value="26S PROTEASOME NON-ATPASE REGULATORY SUBUNIT 11/COP9 SIGNALOSOME COMPLEX SUBUNIT 2"/>
    <property type="match status" value="1"/>
</dbReference>
<sequence>MSDSEEYEYEYDSDEQFDSDEQGSAVDGENDEAAQQRSAARESQIALENTFYEAEDFRQRGDLTQALEYFQRVVALEKEVTPLEERKWSFQALEHVVKICVSRRQWEEMLRHYEQMLEHLAFVTRNESTESISSILDVVSSATGKETEKDSAKYTSKMYELTLDKLKDVNNDRLWFSMNVKLGKLYLDMQEFDQLQKLLNQLYDYCQTPDGVQDHSKATSLLEVYALEIQLCVATKNSAKMRIIYPKTLDLDAAVADPRIMGVIREEGGKMYLEEKEWMLAYNEFFESFRNYQEAGNSRATQCLNQGVPGRG</sequence>
<dbReference type="Proteomes" id="UP000736787">
    <property type="component" value="Unassembled WGS sequence"/>
</dbReference>
<evidence type="ECO:0000313" key="5">
    <source>
        <dbReference type="EMBL" id="KAG2970691.1"/>
    </source>
</evidence>
<name>A0A8T1BU79_9STRA</name>
<evidence type="ECO:0008006" key="7">
    <source>
        <dbReference type="Google" id="ProtNLM"/>
    </source>
</evidence>
<dbReference type="Proteomes" id="UP000774804">
    <property type="component" value="Unassembled WGS sequence"/>
</dbReference>
<evidence type="ECO:0000313" key="3">
    <source>
        <dbReference type="EMBL" id="KAG2893725.1"/>
    </source>
</evidence>
<protein>
    <recommendedName>
        <fullName evidence="7">COP9 signalosome complex subunit 2</fullName>
    </recommendedName>
</protein>
<evidence type="ECO:0000313" key="6">
    <source>
        <dbReference type="Proteomes" id="UP000736787"/>
    </source>
</evidence>
<accession>A0A8T1BU79</accession>
<evidence type="ECO:0000313" key="2">
    <source>
        <dbReference type="EMBL" id="KAG2860630.1"/>
    </source>
</evidence>
<dbReference type="InterPro" id="IPR050871">
    <property type="entry name" value="26S_Proteasome/COP9_Components"/>
</dbReference>
<dbReference type="Proteomes" id="UP000735874">
    <property type="component" value="Unassembled WGS sequence"/>
</dbReference>
<dbReference type="AlphaFoldDB" id="A0A8T1BU79"/>
<dbReference type="EMBL" id="RCMG01000178">
    <property type="protein sequence ID" value="KAG2860630.1"/>
    <property type="molecule type" value="Genomic_DNA"/>
</dbReference>
<organism evidence="4 6">
    <name type="scientific">Phytophthora cactorum</name>
    <dbReference type="NCBI Taxonomy" id="29920"/>
    <lineage>
        <taxon>Eukaryota</taxon>
        <taxon>Sar</taxon>
        <taxon>Stramenopiles</taxon>
        <taxon>Oomycota</taxon>
        <taxon>Peronosporomycetes</taxon>
        <taxon>Peronosporales</taxon>
        <taxon>Peronosporaceae</taxon>
        <taxon>Phytophthora</taxon>
    </lineage>
</organism>
<dbReference type="VEuPathDB" id="FungiDB:PC110_g10812"/>
<dbReference type="EMBL" id="RCMK01000950">
    <property type="protein sequence ID" value="KAG2906648.1"/>
    <property type="molecule type" value="Genomic_DNA"/>
</dbReference>
<dbReference type="Proteomes" id="UP000697107">
    <property type="component" value="Unassembled WGS sequence"/>
</dbReference>
<evidence type="ECO:0000313" key="4">
    <source>
        <dbReference type="EMBL" id="KAG2906648.1"/>
    </source>
</evidence>
<proteinExistence type="predicted"/>
<gene>
    <name evidence="2" type="ORF">PC113_g7877</name>
    <name evidence="3" type="ORF">PC115_g18367</name>
    <name evidence="4" type="ORF">PC117_g20427</name>
    <name evidence="5" type="ORF">PC118_g16724</name>
</gene>
<feature type="compositionally biased region" description="Acidic residues" evidence="1">
    <location>
        <begin position="1"/>
        <end position="21"/>
    </location>
</feature>
<dbReference type="EMBL" id="RCML01000710">
    <property type="protein sequence ID" value="KAG2970691.1"/>
    <property type="molecule type" value="Genomic_DNA"/>
</dbReference>